<gene>
    <name evidence="1" type="ORF">BXY41_11980</name>
</gene>
<sequence length="297" mass="33866">MTVGRMSVVRNGDRYFTIAVDEFEDSSIKGVLFHDRDSEGILFDSLLEMFFNMDRIFDQLGSPKQTVQRRQFSGIEDLSPEIKKSNEKERAGKLATFYVFVQYRYYASWQGNFKWIEGDEKIPFESELDLILSMYGLLSGNEKKEQVNNIITTCHVAIDSYHSGKFTGNYQNIPSEILEQQMKPVDLAKSLGTFMEYELKNDDIPKYGLNYGQLISSDACTFCRRGGKIASFSIKVLFHEHSTWQGIIYWREGRQQQLFRSYKEMLYLIASVAEASAGTPGFRGLLPAGAELALSGS</sequence>
<evidence type="ECO:0000313" key="1">
    <source>
        <dbReference type="EMBL" id="PPK75910.1"/>
    </source>
</evidence>
<proteinExistence type="predicted"/>
<protein>
    <submittedName>
        <fullName evidence="1">Uncharacterized protein</fullName>
    </submittedName>
</protein>
<dbReference type="EMBL" id="PTJA01000019">
    <property type="protein sequence ID" value="PPK75910.1"/>
    <property type="molecule type" value="Genomic_DNA"/>
</dbReference>
<name>A0A2S6HEP5_9FIRM</name>
<accession>A0A2S6HEP5</accession>
<comment type="caution">
    <text evidence="1">The sequence shown here is derived from an EMBL/GenBank/DDBJ whole genome shotgun (WGS) entry which is preliminary data.</text>
</comment>
<evidence type="ECO:0000313" key="2">
    <source>
        <dbReference type="Proteomes" id="UP000237749"/>
    </source>
</evidence>
<dbReference type="Proteomes" id="UP000237749">
    <property type="component" value="Unassembled WGS sequence"/>
</dbReference>
<keyword evidence="2" id="KW-1185">Reference proteome</keyword>
<dbReference type="AlphaFoldDB" id="A0A2S6HEP5"/>
<organism evidence="1 2">
    <name type="scientific">Lacrimispora xylanisolvens</name>
    <dbReference type="NCBI Taxonomy" id="384636"/>
    <lineage>
        <taxon>Bacteria</taxon>
        <taxon>Bacillati</taxon>
        <taxon>Bacillota</taxon>
        <taxon>Clostridia</taxon>
        <taxon>Lachnospirales</taxon>
        <taxon>Lachnospiraceae</taxon>
        <taxon>Lacrimispora</taxon>
    </lineage>
</organism>
<dbReference type="RefSeq" id="WP_104439659.1">
    <property type="nucleotide sequence ID" value="NZ_PTJA01000019.1"/>
</dbReference>
<reference evidence="1 2" key="1">
    <citation type="submission" date="2018-02" db="EMBL/GenBank/DDBJ databases">
        <title>Genomic Encyclopedia of Archaeal and Bacterial Type Strains, Phase II (KMG-II): from individual species to whole genera.</title>
        <authorList>
            <person name="Goeker M."/>
        </authorList>
    </citation>
    <scope>NUCLEOTIDE SEQUENCE [LARGE SCALE GENOMIC DNA]</scope>
    <source>
        <strain evidence="1 2">DSM 3808</strain>
    </source>
</reference>
<dbReference type="OrthoDB" id="2086691at2"/>